<feature type="transmembrane region" description="Helical" evidence="3">
    <location>
        <begin position="269"/>
        <end position="293"/>
    </location>
</feature>
<dbReference type="OrthoDB" id="100544at2"/>
<dbReference type="Gene3D" id="3.40.1090.10">
    <property type="entry name" value="Cytosolic phospholipase A2 catalytic domain"/>
    <property type="match status" value="1"/>
</dbReference>
<keyword evidence="1" id="KW-0443">Lipid metabolism</keyword>
<feature type="compositionally biased region" description="Low complexity" evidence="2">
    <location>
        <begin position="1046"/>
        <end position="1057"/>
    </location>
</feature>
<proteinExistence type="predicted"/>
<dbReference type="PANTHER" id="PTHR10728">
    <property type="entry name" value="CYTOSOLIC PHOSPHOLIPASE A2"/>
    <property type="match status" value="1"/>
</dbReference>
<name>A0A3M8SV48_9GAMM</name>
<protein>
    <recommendedName>
        <fullName evidence="4">PNPLA domain-containing protein</fullName>
    </recommendedName>
</protein>
<organism evidence="5 6">
    <name type="scientific">Montanilutibacter psychrotolerans</name>
    <dbReference type="NCBI Taxonomy" id="1327343"/>
    <lineage>
        <taxon>Bacteria</taxon>
        <taxon>Pseudomonadati</taxon>
        <taxon>Pseudomonadota</taxon>
        <taxon>Gammaproteobacteria</taxon>
        <taxon>Lysobacterales</taxon>
        <taxon>Lysobacteraceae</taxon>
        <taxon>Montanilutibacter</taxon>
    </lineage>
</organism>
<sequence length="1201" mass="130583">MDRAIATKGMGQGSMGSDMDKATQTPQGVDDTARATEHTAPLDGRRAEEDALIRRRHEQVGLPKDSPSIGLALSGGGIRSATFCLGVIRALAKNRVLHQFDYLSTVSGGGYIGAMLGRLFGPHATPAQIEEGIDTDGSLLMWWLRSNGRYLIPTGSRDVFQAWAGQARGFLATQFEVAVLLALASCVVVAPHLSLQVWVQHPVMRGIATYFWFWCSLAMAWGAVVAALGYWWIRDEEDTGRKAGLVTTVLAAAMSAATAWWAFRQATAGAVTGWLVAAAFIAAIPASQAFAAWHTTPGSQGSDRVMFTRHLTRMLGYAMALAAIGLLDRIGWFLADVVLPQAGLAGVGIGGLGGLLAIVVTLARVVLPMLQSRGEKPGAIRLPVLTLANLFGLLTLLVLLVGWLALWQYLVFRSDAPGAVWLAVAGLTLLYVLTSGANLQQINRASLHLFYRSRLARTYVSVGNFAQEPAQANERRFPTWPLAPNLRELTLWVRKVTQLSPGDDIAMNHYRPHEHGGPIHLINCCVNQTIDDRTRSFNADRKGVCLTVSSLGIETGTRLDADPSIDRLKRTTLAQWVAISGAAVGSGVGSMTKPGIAILSFLSGLRLGYWWTNRVDRIHWSWRWLGKYRATLQEMLARFPGLKSPVWYVSDGGHFDNTGVYALLKRQLQLIVMVDCGADPKCLFADVENLVRKARIDYGATIRFIDPASIDGYHLSERLRGRFGTPDSVLPCPGTENLLLATIDYEPHRKGEPARHGTLLVIKPRCDTQLPLDVAGYADRDRGFPQQGTIDQFFDEAQWESYYQLGRVIADPIDVHLLAALPDWAHAGTPVGTGAITPEEQRGLRTRRDRFGTVVRSTVGLGAAATLVLAVWQVWDSQAKQSIESQRLFAEGSRELAAQIVRNASDKPYDPALDTELQLFAAGLDDRQRARHHELLRGLAEVLWQRCAAVPQLQQDRCRSATSKLTRRGDSRWHRSMRDYAALWPSVSVSKLFDSGALRTAMRTRSTHSAGTTSASAPAPAPGSVAGGEATNSTPQIESMHDGGDAAKQAAEQATEQATANAVVRQCSENADGRSTVYTQIHDEATRRDANEVLGGIRALGIAAPDIEDVDATARRNNRAPPFRWPQPTLLYSGRGSACAIALRRWLIQWPGFAGTKAISLPPAFSGKPDVIELWVPPLAQPQAASTPAKTRPATKSMAGT</sequence>
<keyword evidence="3" id="KW-1133">Transmembrane helix</keyword>
<feature type="region of interest" description="Disordered" evidence="2">
    <location>
        <begin position="1"/>
        <end position="48"/>
    </location>
</feature>
<feature type="compositionally biased region" description="Low complexity" evidence="2">
    <location>
        <begin position="1007"/>
        <end position="1030"/>
    </location>
</feature>
<dbReference type="AlphaFoldDB" id="A0A3M8SV48"/>
<feature type="region of interest" description="Disordered" evidence="2">
    <location>
        <begin position="1182"/>
        <end position="1201"/>
    </location>
</feature>
<dbReference type="InterPro" id="IPR002641">
    <property type="entry name" value="PNPLA_dom"/>
</dbReference>
<evidence type="ECO:0000259" key="4">
    <source>
        <dbReference type="Pfam" id="PF01734"/>
    </source>
</evidence>
<feature type="transmembrane region" description="Helical" evidence="3">
    <location>
        <begin position="211"/>
        <end position="233"/>
    </location>
</feature>
<evidence type="ECO:0000256" key="3">
    <source>
        <dbReference type="SAM" id="Phobius"/>
    </source>
</evidence>
<evidence type="ECO:0000313" key="6">
    <source>
        <dbReference type="Proteomes" id="UP000267049"/>
    </source>
</evidence>
<feature type="transmembrane region" description="Helical" evidence="3">
    <location>
        <begin position="418"/>
        <end position="439"/>
    </location>
</feature>
<feature type="transmembrane region" description="Helical" evidence="3">
    <location>
        <begin position="347"/>
        <end position="367"/>
    </location>
</feature>
<feature type="domain" description="PNPLA" evidence="4">
    <location>
        <begin position="71"/>
        <end position="155"/>
    </location>
</feature>
<feature type="transmembrane region" description="Helical" evidence="3">
    <location>
        <begin position="245"/>
        <end position="263"/>
    </location>
</feature>
<keyword evidence="6" id="KW-1185">Reference proteome</keyword>
<feature type="transmembrane region" description="Helical" evidence="3">
    <location>
        <begin position="177"/>
        <end position="199"/>
    </location>
</feature>
<feature type="region of interest" description="Disordered" evidence="2">
    <location>
        <begin position="1004"/>
        <end position="1057"/>
    </location>
</feature>
<reference evidence="5 6" key="1">
    <citation type="submission" date="2018-11" db="EMBL/GenBank/DDBJ databases">
        <title>Lysobacter cryohumiis sp. nov., isolated from soil in the Tianshan Mountains, Xinjiang, China.</title>
        <authorList>
            <person name="Luo Y."/>
            <person name="Sheng H."/>
        </authorList>
    </citation>
    <scope>NUCLEOTIDE SEQUENCE [LARGE SCALE GENOMIC DNA]</scope>
    <source>
        <strain evidence="5 6">ZS60</strain>
    </source>
</reference>
<gene>
    <name evidence="5" type="ORF">EER27_12710</name>
</gene>
<evidence type="ECO:0000256" key="1">
    <source>
        <dbReference type="ARBA" id="ARBA00023098"/>
    </source>
</evidence>
<keyword evidence="3" id="KW-0812">Transmembrane</keyword>
<dbReference type="Proteomes" id="UP000267049">
    <property type="component" value="Unassembled WGS sequence"/>
</dbReference>
<evidence type="ECO:0000313" key="5">
    <source>
        <dbReference type="EMBL" id="RNF83346.1"/>
    </source>
</evidence>
<dbReference type="PANTHER" id="PTHR10728:SF40">
    <property type="entry name" value="PATATIN FAMILY PROTEIN"/>
    <property type="match status" value="1"/>
</dbReference>
<dbReference type="GO" id="GO:0005829">
    <property type="term" value="C:cytosol"/>
    <property type="evidence" value="ECO:0007669"/>
    <property type="project" value="TreeGrafter"/>
</dbReference>
<dbReference type="SUPFAM" id="SSF52151">
    <property type="entry name" value="FabD/lysophospholipase-like"/>
    <property type="match status" value="2"/>
</dbReference>
<feature type="transmembrane region" description="Helical" evidence="3">
    <location>
        <begin position="314"/>
        <end position="335"/>
    </location>
</feature>
<accession>A0A3M8SV48</accession>
<dbReference type="InterPro" id="IPR016035">
    <property type="entry name" value="Acyl_Trfase/lysoPLipase"/>
</dbReference>
<dbReference type="Pfam" id="PF01734">
    <property type="entry name" value="Patatin"/>
    <property type="match status" value="1"/>
</dbReference>
<dbReference type="EMBL" id="RIBS01000005">
    <property type="protein sequence ID" value="RNF83346.1"/>
    <property type="molecule type" value="Genomic_DNA"/>
</dbReference>
<comment type="caution">
    <text evidence="5">The sequence shown here is derived from an EMBL/GenBank/DDBJ whole genome shotgun (WGS) entry which is preliminary data.</text>
</comment>
<keyword evidence="3" id="KW-0472">Membrane</keyword>
<feature type="transmembrane region" description="Helical" evidence="3">
    <location>
        <begin position="379"/>
        <end position="406"/>
    </location>
</feature>
<dbReference type="GO" id="GO:0004623">
    <property type="term" value="F:phospholipase A2 activity"/>
    <property type="evidence" value="ECO:0007669"/>
    <property type="project" value="TreeGrafter"/>
</dbReference>
<evidence type="ECO:0000256" key="2">
    <source>
        <dbReference type="SAM" id="MobiDB-lite"/>
    </source>
</evidence>
<dbReference type="GO" id="GO:0046475">
    <property type="term" value="P:glycerophospholipid catabolic process"/>
    <property type="evidence" value="ECO:0007669"/>
    <property type="project" value="TreeGrafter"/>
</dbReference>